<accession>A0AAX3IDE0</accession>
<evidence type="ECO:0000313" key="1">
    <source>
        <dbReference type="EMBL" id="VTR04797.1"/>
    </source>
</evidence>
<dbReference type="Gene3D" id="3.40.50.150">
    <property type="entry name" value="Vaccinia Virus protein VP39"/>
    <property type="match status" value="1"/>
</dbReference>
<dbReference type="GeneID" id="61832742"/>
<dbReference type="RefSeq" id="WP_057025655.1">
    <property type="nucleotide sequence ID" value="NZ_CBCSGQ010000056.1"/>
</dbReference>
<dbReference type="InterPro" id="IPR029063">
    <property type="entry name" value="SAM-dependent_MTases_sf"/>
</dbReference>
<name>A0AAX3IDE0_9PSED</name>
<protein>
    <submittedName>
        <fullName evidence="1">Methyltransferase domain</fullName>
    </submittedName>
</protein>
<gene>
    <name evidence="1" type="ORF">NCTC10696_05212</name>
</gene>
<dbReference type="GO" id="GO:0032259">
    <property type="term" value="P:methylation"/>
    <property type="evidence" value="ECO:0007669"/>
    <property type="project" value="UniProtKB-KW"/>
</dbReference>
<dbReference type="PANTHER" id="PTHR43861">
    <property type="entry name" value="TRANS-ACONITATE 2-METHYLTRANSFERASE-RELATED"/>
    <property type="match status" value="1"/>
</dbReference>
<dbReference type="Proteomes" id="UP000306562">
    <property type="component" value="Chromosome"/>
</dbReference>
<keyword evidence="1" id="KW-0808">Transferase</keyword>
<keyword evidence="1" id="KW-0489">Methyltransferase</keyword>
<proteinExistence type="predicted"/>
<dbReference type="PANTHER" id="PTHR43861:SF1">
    <property type="entry name" value="TRANS-ACONITATE 2-METHYLTRANSFERASE"/>
    <property type="match status" value="1"/>
</dbReference>
<dbReference type="Pfam" id="PF13489">
    <property type="entry name" value="Methyltransf_23"/>
    <property type="match status" value="1"/>
</dbReference>
<organism evidence="1 2">
    <name type="scientific">Pseudomonas synxantha</name>
    <dbReference type="NCBI Taxonomy" id="47883"/>
    <lineage>
        <taxon>Bacteria</taxon>
        <taxon>Pseudomonadati</taxon>
        <taxon>Pseudomonadota</taxon>
        <taxon>Gammaproteobacteria</taxon>
        <taxon>Pseudomonadales</taxon>
        <taxon>Pseudomonadaceae</taxon>
        <taxon>Pseudomonas</taxon>
    </lineage>
</organism>
<dbReference type="EMBL" id="LR590482">
    <property type="protein sequence ID" value="VTR04797.1"/>
    <property type="molecule type" value="Genomic_DNA"/>
</dbReference>
<dbReference type="CDD" id="cd02440">
    <property type="entry name" value="AdoMet_MTases"/>
    <property type="match status" value="1"/>
</dbReference>
<dbReference type="AlphaFoldDB" id="A0AAX3IDE0"/>
<dbReference type="GO" id="GO:0008168">
    <property type="term" value="F:methyltransferase activity"/>
    <property type="evidence" value="ECO:0007669"/>
    <property type="project" value="UniProtKB-KW"/>
</dbReference>
<sequence>MFDVLNSQPKPLADLTQQWDQLAKERARQLSSGLDISFSKVVAPTALKLLQGADLSAFLDIGSGTGHFATLVSPLAGSVIGVEPSGASVEIAMHLCESRTNIRFIQAAVEDVTVTQLNGLASAATAIMVMMAAPDLRRFAAAVNALLRSNSTFVAVIPHPCFWPEYWGYANAEWYDYTKEIFVEAPFKVSRDQTSIRTTHIHRPLSQYLSTFANHGFKLVAFEEPIPEESVQAMYPEPWHFPRFAALKWIKE</sequence>
<dbReference type="SUPFAM" id="SSF53335">
    <property type="entry name" value="S-adenosyl-L-methionine-dependent methyltransferases"/>
    <property type="match status" value="1"/>
</dbReference>
<evidence type="ECO:0000313" key="2">
    <source>
        <dbReference type="Proteomes" id="UP000306562"/>
    </source>
</evidence>
<reference evidence="1 2" key="1">
    <citation type="submission" date="2019-05" db="EMBL/GenBank/DDBJ databases">
        <authorList>
            <consortium name="Pathogen Informatics"/>
        </authorList>
    </citation>
    <scope>NUCLEOTIDE SEQUENCE [LARGE SCALE GENOMIC DNA]</scope>
    <source>
        <strain evidence="1 2">NCTC10696</strain>
    </source>
</reference>